<reference evidence="1 2" key="1">
    <citation type="journal article" date="2018" name="Biotechnol. Biofuels">
        <title>Integrative visual omics of the white-rot fungus Polyporus brumalis exposes the biotechnological potential of its oxidative enzymes for delignifying raw plant biomass.</title>
        <authorList>
            <person name="Miyauchi S."/>
            <person name="Rancon A."/>
            <person name="Drula E."/>
            <person name="Hage H."/>
            <person name="Chaduli D."/>
            <person name="Favel A."/>
            <person name="Grisel S."/>
            <person name="Henrissat B."/>
            <person name="Herpoel-Gimbert I."/>
            <person name="Ruiz-Duenas F.J."/>
            <person name="Chevret D."/>
            <person name="Hainaut M."/>
            <person name="Lin J."/>
            <person name="Wang M."/>
            <person name="Pangilinan J."/>
            <person name="Lipzen A."/>
            <person name="Lesage-Meessen L."/>
            <person name="Navarro D."/>
            <person name="Riley R."/>
            <person name="Grigoriev I.V."/>
            <person name="Zhou S."/>
            <person name="Raouche S."/>
            <person name="Rosso M.N."/>
        </authorList>
    </citation>
    <scope>NUCLEOTIDE SEQUENCE [LARGE SCALE GENOMIC DNA]</scope>
    <source>
        <strain evidence="1 2">BRFM 1820</strain>
    </source>
</reference>
<sequence length="159" mass="17575">MPFCVSSMPPWTGLPPAVYTLVEDVLAVDGGGCVEFRQAWRTRYEHSAVMRRIVPVTSLCEHGLRRGIHRDRVDNVGRHRVRHLLGPPVNVGDGLRGIHGAVGCGSCTRSSASLEVHQLFNLHIDTSADEQIIEKQGWCKRCHLSCSCITRTSGIFMSV</sequence>
<dbReference type="PANTHER" id="PTHR42024:SF1">
    <property type="entry name" value="AMINO ACID PERMEASE_ SLC12A DOMAIN-CONTAINING PROTEIN"/>
    <property type="match status" value="1"/>
</dbReference>
<dbReference type="STRING" id="139420.A0A371D2T8"/>
<dbReference type="AlphaFoldDB" id="A0A371D2T8"/>
<evidence type="ECO:0000313" key="2">
    <source>
        <dbReference type="Proteomes" id="UP000256964"/>
    </source>
</evidence>
<accession>A0A371D2T8</accession>
<gene>
    <name evidence="1" type="ORF">OH76DRAFT_1406679</name>
</gene>
<name>A0A371D2T8_9APHY</name>
<dbReference type="OrthoDB" id="4838853at2759"/>
<dbReference type="Proteomes" id="UP000256964">
    <property type="component" value="Unassembled WGS sequence"/>
</dbReference>
<keyword evidence="2" id="KW-1185">Reference proteome</keyword>
<organism evidence="1 2">
    <name type="scientific">Lentinus brumalis</name>
    <dbReference type="NCBI Taxonomy" id="2498619"/>
    <lineage>
        <taxon>Eukaryota</taxon>
        <taxon>Fungi</taxon>
        <taxon>Dikarya</taxon>
        <taxon>Basidiomycota</taxon>
        <taxon>Agaricomycotina</taxon>
        <taxon>Agaricomycetes</taxon>
        <taxon>Polyporales</taxon>
        <taxon>Polyporaceae</taxon>
        <taxon>Lentinus</taxon>
    </lineage>
</organism>
<dbReference type="EMBL" id="KZ857424">
    <property type="protein sequence ID" value="RDX46825.1"/>
    <property type="molecule type" value="Genomic_DNA"/>
</dbReference>
<proteinExistence type="predicted"/>
<protein>
    <submittedName>
        <fullName evidence="1">Uncharacterized protein</fullName>
    </submittedName>
</protein>
<dbReference type="PANTHER" id="PTHR42024">
    <property type="entry name" value="AMINO ACID PERMEASE_ SLC12A DOMAIN-CONTAINING PROTEIN"/>
    <property type="match status" value="1"/>
</dbReference>
<evidence type="ECO:0000313" key="1">
    <source>
        <dbReference type="EMBL" id="RDX46825.1"/>
    </source>
</evidence>